<organism evidence="2 3">
    <name type="scientific">Pseudoleptotrichia goodfellowii F0264</name>
    <dbReference type="NCBI Taxonomy" id="596323"/>
    <lineage>
        <taxon>Bacteria</taxon>
        <taxon>Fusobacteriati</taxon>
        <taxon>Fusobacteriota</taxon>
        <taxon>Fusobacteriia</taxon>
        <taxon>Fusobacteriales</taxon>
        <taxon>Leptotrichiaceae</taxon>
        <taxon>Pseudoleptotrichia</taxon>
    </lineage>
</organism>
<name>D0GNA6_9FUSO</name>
<evidence type="ECO:0000313" key="2">
    <source>
        <dbReference type="EMBL" id="EEY34427.1"/>
    </source>
</evidence>
<evidence type="ECO:0000313" key="3">
    <source>
        <dbReference type="Proteomes" id="UP000004226"/>
    </source>
</evidence>
<proteinExistence type="predicted"/>
<dbReference type="RefSeq" id="WP_006807919.1">
    <property type="nucleotide sequence ID" value="NZ_ADAD01000160.1"/>
</dbReference>
<evidence type="ECO:0008006" key="4">
    <source>
        <dbReference type="Google" id="ProtNLM"/>
    </source>
</evidence>
<dbReference type="Proteomes" id="UP000004226">
    <property type="component" value="Unassembled WGS sequence"/>
</dbReference>
<dbReference type="AlphaFoldDB" id="D0GNA6"/>
<dbReference type="PROSITE" id="PS51257">
    <property type="entry name" value="PROKAR_LIPOPROTEIN"/>
    <property type="match status" value="1"/>
</dbReference>
<sequence>MKKLLLGVLMFILVISCGEKPETVVSKFIDNIKEKKFDEASKYSLNKDFTKDLKLEYNNKMQQLFFETLFKNMKYEIVGKEKQGDMTIVTVSVENVDVQKVFLMIYQALLKDTFSENSAPNIEDEFKKILESKDVPKQKNTTKFVVVKTKEGNKVNVTAENIDVLFGKINTTFSNLNTLGADTDDENDTQVRQEGPSAGKDQKLTEPKLDNNK</sequence>
<reference evidence="2 3" key="1">
    <citation type="submission" date="2009-10" db="EMBL/GenBank/DDBJ databases">
        <authorList>
            <person name="Harkins D.M."/>
            <person name="Madupu R."/>
            <person name="Durkin A.S."/>
            <person name="Torralba M."/>
            <person name="Methe B."/>
            <person name="Sutton G.G."/>
            <person name="Strausberg R.L."/>
            <person name="Nelson K.E."/>
        </authorList>
    </citation>
    <scope>NUCLEOTIDE SEQUENCE [LARGE SCALE GENOMIC DNA]</scope>
    <source>
        <strain evidence="2 3">F0264</strain>
    </source>
</reference>
<protein>
    <recommendedName>
        <fullName evidence="4">DUF4878 domain-containing protein</fullName>
    </recommendedName>
</protein>
<dbReference type="EMBL" id="ADAD01000160">
    <property type="protein sequence ID" value="EEY34427.1"/>
    <property type="molecule type" value="Genomic_DNA"/>
</dbReference>
<evidence type="ECO:0000256" key="1">
    <source>
        <dbReference type="SAM" id="MobiDB-lite"/>
    </source>
</evidence>
<accession>D0GNA6</accession>
<gene>
    <name evidence="2" type="ORF">HMPREF0554_1899</name>
</gene>
<feature type="compositionally biased region" description="Basic and acidic residues" evidence="1">
    <location>
        <begin position="200"/>
        <end position="213"/>
    </location>
</feature>
<keyword evidence="3" id="KW-1185">Reference proteome</keyword>
<feature type="region of interest" description="Disordered" evidence="1">
    <location>
        <begin position="180"/>
        <end position="213"/>
    </location>
</feature>
<comment type="caution">
    <text evidence="2">The sequence shown here is derived from an EMBL/GenBank/DDBJ whole genome shotgun (WGS) entry which is preliminary data.</text>
</comment>
<dbReference type="eggNOG" id="ENOG503365U">
    <property type="taxonomic scope" value="Bacteria"/>
</dbReference>